<feature type="compositionally biased region" description="Basic residues" evidence="1">
    <location>
        <begin position="545"/>
        <end position="559"/>
    </location>
</feature>
<feature type="compositionally biased region" description="Basic and acidic residues" evidence="1">
    <location>
        <begin position="82"/>
        <end position="97"/>
    </location>
</feature>
<feature type="compositionally biased region" description="Pro residues" evidence="1">
    <location>
        <begin position="461"/>
        <end position="475"/>
    </location>
</feature>
<feature type="compositionally biased region" description="Polar residues" evidence="1">
    <location>
        <begin position="1273"/>
        <end position="1286"/>
    </location>
</feature>
<evidence type="ECO:0000313" key="3">
    <source>
        <dbReference type="Proteomes" id="UP001498398"/>
    </source>
</evidence>
<feature type="compositionally biased region" description="Low complexity" evidence="1">
    <location>
        <begin position="1085"/>
        <end position="1101"/>
    </location>
</feature>
<feature type="compositionally biased region" description="Polar residues" evidence="1">
    <location>
        <begin position="432"/>
        <end position="442"/>
    </location>
</feature>
<comment type="caution">
    <text evidence="2">The sequence shown here is derived from an EMBL/GenBank/DDBJ whole genome shotgun (WGS) entry which is preliminary data.</text>
</comment>
<proteinExistence type="predicted"/>
<feature type="compositionally biased region" description="Polar residues" evidence="1">
    <location>
        <begin position="487"/>
        <end position="499"/>
    </location>
</feature>
<gene>
    <name evidence="2" type="ORF">VKT23_011518</name>
</gene>
<evidence type="ECO:0008006" key="4">
    <source>
        <dbReference type="Google" id="ProtNLM"/>
    </source>
</evidence>
<feature type="region of interest" description="Disordered" evidence="1">
    <location>
        <begin position="365"/>
        <end position="789"/>
    </location>
</feature>
<keyword evidence="3" id="KW-1185">Reference proteome</keyword>
<feature type="compositionally biased region" description="Low complexity" evidence="1">
    <location>
        <begin position="1262"/>
        <end position="1272"/>
    </location>
</feature>
<feature type="compositionally biased region" description="Basic and acidic residues" evidence="1">
    <location>
        <begin position="810"/>
        <end position="824"/>
    </location>
</feature>
<feature type="region of interest" description="Disordered" evidence="1">
    <location>
        <begin position="805"/>
        <end position="874"/>
    </location>
</feature>
<feature type="compositionally biased region" description="Basic and acidic residues" evidence="1">
    <location>
        <begin position="724"/>
        <end position="745"/>
    </location>
</feature>
<dbReference type="EMBL" id="JBANRG010000025">
    <property type="protein sequence ID" value="KAK7454008.1"/>
    <property type="molecule type" value="Genomic_DNA"/>
</dbReference>
<feature type="compositionally biased region" description="Low complexity" evidence="1">
    <location>
        <begin position="211"/>
        <end position="235"/>
    </location>
</feature>
<accession>A0ABR1JB32</accession>
<reference evidence="2 3" key="1">
    <citation type="submission" date="2024-01" db="EMBL/GenBank/DDBJ databases">
        <title>A draft genome for the cacao thread blight pathogen Marasmiellus scandens.</title>
        <authorList>
            <person name="Baruah I.K."/>
            <person name="Leung J."/>
            <person name="Bukari Y."/>
            <person name="Amoako-Attah I."/>
            <person name="Meinhardt L.W."/>
            <person name="Bailey B.A."/>
            <person name="Cohen S.P."/>
        </authorList>
    </citation>
    <scope>NUCLEOTIDE SEQUENCE [LARGE SCALE GENOMIC DNA]</scope>
    <source>
        <strain evidence="2 3">GH-19</strain>
    </source>
</reference>
<dbReference type="Proteomes" id="UP001498398">
    <property type="component" value="Unassembled WGS sequence"/>
</dbReference>
<evidence type="ECO:0000313" key="2">
    <source>
        <dbReference type="EMBL" id="KAK7454008.1"/>
    </source>
</evidence>
<feature type="compositionally biased region" description="Polar residues" evidence="1">
    <location>
        <begin position="398"/>
        <end position="410"/>
    </location>
</feature>
<feature type="compositionally biased region" description="Low complexity" evidence="1">
    <location>
        <begin position="296"/>
        <end position="309"/>
    </location>
</feature>
<protein>
    <recommendedName>
        <fullName evidence="4">F-box domain-containing protein</fullName>
    </recommendedName>
</protein>
<feature type="compositionally biased region" description="Polar residues" evidence="1">
    <location>
        <begin position="322"/>
        <end position="349"/>
    </location>
</feature>
<evidence type="ECO:0000256" key="1">
    <source>
        <dbReference type="SAM" id="MobiDB-lite"/>
    </source>
</evidence>
<name>A0ABR1JB32_9AGAR</name>
<sequence length="1380" mass="151061">MAGFFRKKNKHEDAPPPPPPLVSEKPNTNMGSESPIYAKFASQKPPQTPQKVVVSGPMMLSARRESFSKPTPSVPRSVSHTIQREENARQQRAEKMTLESNQQRAERPVISGPATSLTPNGQNNRPSTSPTSPPSSMPRLPSSLHPPSSSQAAKRASMIDKPLPRPDDGNDILSSHPPPSQLPISRRMSSASSATRSSGQDPIEREAASHSKVVPTPIPSSSTPNELLFSSPKSRPSYRRPPDQQVQNLYASQAKPAKSADTARDNFASSSDRALMDMSPEVSKPFLGPTKDSSVSRRVSSSPIRPPSVAGSSRLPTPPQTDPLQNSSGYNPNTFQLPSENTSGVNSALAHSSAYRVPSIKDLHMAASPAPVPPPHLPQQFGQQQPDWNTPYPPQIPRNPSMSRPQNVGSAPTPMPMRGKPLIFAAMMVEQQPESSQLQVSGYMNGHEPGPVPGSTQNLYPSPPPEHAIVPPPKSQSPSSRHRQQNHHQGPPSSFNSSAAPVIDQQARRRSLTKPIPAIPTPQQNVPGSSRGRSEFVIAANAPGQHHHQSQHNVLHSHHQPPTQQQDPRRNPSFASQSRVPPPPPPHQSQADAAMMAARRSPSIPRGSTSVDGHGHGHGSTSNKNHRLTKQRPTVHAQAQQQRPTPPVSPERNAKKAGQSIGLGTEGAMPPDVGIKDMSMNRSTRDSVGRSIAIPLEDDPFARVEGVRLMKPSSRDGPPPPLPSKDKDVDLDVDKVKEKKAKESQLDSGSRNLDAFEGLPSREGLSSRDGPSSQEPPPRDEEPVTNESILVGLLRQQKIEDTGVGVGVSKLEENTEPRLEEEQVRSVTPPPSQSHSRVPPTPPTPEDYRNARSRRRGGALEKPPSAVNEVTMREDRPPEPFPLVLLIAEPSLLSALLAYLTFCDWCNLTTLSKKIRSILLETETLRENILERFLKTVGYSRWVWSDKEPLSLSLKDLHDYMRGVSMPTHEYSRVAELFLQQRQIHPAKRDPDVAESARQLTDATRAYNRVLLRLRAQAEKEPNNLSSSTNGSRSSPPLPGRTSGDASPRYPGSSRPSSRAPSPTHSSFSHSHHGHGLRGRESHAQLRSPGSSQPSQSKSFNSPLFRLRRAPLLRVFVPSPDGDWLSDASVLECEAELKRAGLPKLMRMGDVVWDMAVGDEGNVGRMVWDGSYLIDLDYTYSSSGDLPKYIPALAFPPSYFHRVIRTGPSANNPVIRIDLSPWGDEIAANLQLVQDRVRTETPQGTFHNVVRWIHRSSFTIRSPMSNSRRSPSQTRGSAKSGHSPSGQIPIPDTNGLFVDSGWYGTIVVETEGTNESLADLQDRCGPGVFPPRVQPSAAGLKNPQMLAKERDAKLVFRILRERSRPSEIWIRTVSPKEQLM</sequence>
<feature type="compositionally biased region" description="Polar residues" evidence="1">
    <location>
        <begin position="68"/>
        <end position="81"/>
    </location>
</feature>
<feature type="compositionally biased region" description="Low complexity" evidence="1">
    <location>
        <begin position="137"/>
        <end position="150"/>
    </location>
</feature>
<feature type="compositionally biased region" description="Low complexity" evidence="1">
    <location>
        <begin position="185"/>
        <end position="198"/>
    </location>
</feature>
<feature type="compositionally biased region" description="Polar residues" evidence="1">
    <location>
        <begin position="113"/>
        <end position="124"/>
    </location>
</feature>
<feature type="compositionally biased region" description="Low complexity" evidence="1">
    <location>
        <begin position="1047"/>
        <end position="1069"/>
    </location>
</feature>
<feature type="compositionally biased region" description="Low complexity" evidence="1">
    <location>
        <begin position="1023"/>
        <end position="1035"/>
    </location>
</feature>
<feature type="region of interest" description="Disordered" evidence="1">
    <location>
        <begin position="1262"/>
        <end position="1292"/>
    </location>
</feature>
<feature type="region of interest" description="Disordered" evidence="1">
    <location>
        <begin position="1018"/>
        <end position="1101"/>
    </location>
</feature>
<organism evidence="2 3">
    <name type="scientific">Marasmiellus scandens</name>
    <dbReference type="NCBI Taxonomy" id="2682957"/>
    <lineage>
        <taxon>Eukaryota</taxon>
        <taxon>Fungi</taxon>
        <taxon>Dikarya</taxon>
        <taxon>Basidiomycota</taxon>
        <taxon>Agaricomycotina</taxon>
        <taxon>Agaricomycetes</taxon>
        <taxon>Agaricomycetidae</taxon>
        <taxon>Agaricales</taxon>
        <taxon>Marasmiineae</taxon>
        <taxon>Omphalotaceae</taxon>
        <taxon>Marasmiellus</taxon>
    </lineage>
</organism>
<feature type="region of interest" description="Disordered" evidence="1">
    <location>
        <begin position="1"/>
        <end position="349"/>
    </location>
</feature>